<dbReference type="Proteomes" id="UP000008177">
    <property type="component" value="Unplaced contigs"/>
</dbReference>
<sequence length="428" mass="48224">MQLTSIESQISCPDSLKVGQVFMILSTEPTHHAIQQSNGDVTNRCRHSRRIILSVRNRNSRPSSREENSRSNDHTPMFYAKELEANSDNLSQEIQHHRTCATQALAILESDTERSPVAIVGNDAGLMFSEKVLQHPSDQPAECSVWGDELYQNELGDEHVLQSSVYGVITTTNHRFADDEVGRHDTWIHAKCNIDHQQIVRSYRNPAFQNSHRRNRICINLCAVPGLIISSYALSKYVVQTSLPTMKGTMLHRNFTGFPIIDHPSSTTFVSAALVYGMCSMSMYRANSHHPYQQHMVFLFIVCGIIFQLFRYPSLNEALAMAAAATPGGVTIALVVSMIGHFWSPSHEEVVFQDLIKKVEKMVHEGEMNSQQARFLNEHLQKFWTKVSAKNANFLDSMFSVVFSHAFPGVPYTMFPPVASIAVWSPKK</sequence>
<dbReference type="AlphaFoldDB" id="G2YDE6"/>
<dbReference type="InParanoid" id="G2YDE6"/>
<feature type="transmembrane region" description="Helical" evidence="1">
    <location>
        <begin position="296"/>
        <end position="312"/>
    </location>
</feature>
<feature type="transmembrane region" description="Helical" evidence="1">
    <location>
        <begin position="318"/>
        <end position="339"/>
    </location>
</feature>
<organism evidence="2 3">
    <name type="scientific">Botryotinia fuckeliana (strain T4)</name>
    <name type="common">Noble rot fungus</name>
    <name type="synonym">Botrytis cinerea</name>
    <dbReference type="NCBI Taxonomy" id="999810"/>
    <lineage>
        <taxon>Eukaryota</taxon>
        <taxon>Fungi</taxon>
        <taxon>Dikarya</taxon>
        <taxon>Ascomycota</taxon>
        <taxon>Pezizomycotina</taxon>
        <taxon>Leotiomycetes</taxon>
        <taxon>Helotiales</taxon>
        <taxon>Sclerotiniaceae</taxon>
        <taxon>Botrytis</taxon>
    </lineage>
</organism>
<keyword evidence="1" id="KW-1133">Transmembrane helix</keyword>
<keyword evidence="1" id="KW-0472">Membrane</keyword>
<name>G2YDE6_BOTF4</name>
<dbReference type="OrthoDB" id="3504693at2759"/>
<accession>G2YDE6</accession>
<evidence type="ECO:0000313" key="2">
    <source>
        <dbReference type="EMBL" id="CCD49794.1"/>
    </source>
</evidence>
<dbReference type="EMBL" id="FQ790321">
    <property type="protein sequence ID" value="CCD49794.1"/>
    <property type="molecule type" value="Genomic_DNA"/>
</dbReference>
<reference evidence="3" key="1">
    <citation type="journal article" date="2011" name="PLoS Genet.">
        <title>Genomic analysis of the necrotrophic fungal pathogens Sclerotinia sclerotiorum and Botrytis cinerea.</title>
        <authorList>
            <person name="Amselem J."/>
            <person name="Cuomo C.A."/>
            <person name="van Kan J.A."/>
            <person name="Viaud M."/>
            <person name="Benito E.P."/>
            <person name="Couloux A."/>
            <person name="Coutinho P.M."/>
            <person name="de Vries R.P."/>
            <person name="Dyer P.S."/>
            <person name="Fillinger S."/>
            <person name="Fournier E."/>
            <person name="Gout L."/>
            <person name="Hahn M."/>
            <person name="Kohn L."/>
            <person name="Lapalu N."/>
            <person name="Plummer K.M."/>
            <person name="Pradier J.M."/>
            <person name="Quevillon E."/>
            <person name="Sharon A."/>
            <person name="Simon A."/>
            <person name="ten Have A."/>
            <person name="Tudzynski B."/>
            <person name="Tudzynski P."/>
            <person name="Wincker P."/>
            <person name="Andrew M."/>
            <person name="Anthouard V."/>
            <person name="Beever R.E."/>
            <person name="Beffa R."/>
            <person name="Benoit I."/>
            <person name="Bouzid O."/>
            <person name="Brault B."/>
            <person name="Chen Z."/>
            <person name="Choquer M."/>
            <person name="Collemare J."/>
            <person name="Cotton P."/>
            <person name="Danchin E.G."/>
            <person name="Da Silva C."/>
            <person name="Gautier A."/>
            <person name="Giraud C."/>
            <person name="Giraud T."/>
            <person name="Gonzalez C."/>
            <person name="Grossetete S."/>
            <person name="Guldener U."/>
            <person name="Henrissat B."/>
            <person name="Howlett B.J."/>
            <person name="Kodira C."/>
            <person name="Kretschmer M."/>
            <person name="Lappartient A."/>
            <person name="Leroch M."/>
            <person name="Levis C."/>
            <person name="Mauceli E."/>
            <person name="Neuveglise C."/>
            <person name="Oeser B."/>
            <person name="Pearson M."/>
            <person name="Poulain J."/>
            <person name="Poussereau N."/>
            <person name="Quesneville H."/>
            <person name="Rascle C."/>
            <person name="Schumacher J."/>
            <person name="Segurens B."/>
            <person name="Sexton A."/>
            <person name="Silva E."/>
            <person name="Sirven C."/>
            <person name="Soanes D.M."/>
            <person name="Talbot N.J."/>
            <person name="Templeton M."/>
            <person name="Yandava C."/>
            <person name="Yarden O."/>
            <person name="Zeng Q."/>
            <person name="Rollins J.A."/>
            <person name="Lebrun M.H."/>
            <person name="Dickman M."/>
        </authorList>
    </citation>
    <scope>NUCLEOTIDE SEQUENCE [LARGE SCALE GENOMIC DNA]</scope>
    <source>
        <strain evidence="3">T4</strain>
    </source>
</reference>
<gene>
    <name evidence="2" type="ORF">BofuT4_P095020.1</name>
</gene>
<evidence type="ECO:0000256" key="1">
    <source>
        <dbReference type="SAM" id="Phobius"/>
    </source>
</evidence>
<dbReference type="HOGENOM" id="CLU_702061_0_0_1"/>
<feature type="transmembrane region" description="Helical" evidence="1">
    <location>
        <begin position="217"/>
        <end position="234"/>
    </location>
</feature>
<keyword evidence="1" id="KW-0812">Transmembrane</keyword>
<protein>
    <submittedName>
        <fullName evidence="2">Uncharacterized protein</fullName>
    </submittedName>
</protein>
<evidence type="ECO:0000313" key="3">
    <source>
        <dbReference type="Proteomes" id="UP000008177"/>
    </source>
</evidence>
<proteinExistence type="predicted"/>